<dbReference type="SUPFAM" id="SSF53474">
    <property type="entry name" value="alpha/beta-Hydrolases"/>
    <property type="match status" value="1"/>
</dbReference>
<reference evidence="4 5" key="1">
    <citation type="journal article" date="2019" name="Int. J. Syst. Evol. Microbiol.">
        <title>The Global Catalogue of Microorganisms (GCM) 10K type strain sequencing project: providing services to taxonomists for standard genome sequencing and annotation.</title>
        <authorList>
            <consortium name="The Broad Institute Genomics Platform"/>
            <consortium name="The Broad Institute Genome Sequencing Center for Infectious Disease"/>
            <person name="Wu L."/>
            <person name="Ma J."/>
        </authorList>
    </citation>
    <scope>NUCLEOTIDE SEQUENCE [LARGE SCALE GENOMIC DNA]</scope>
    <source>
        <strain evidence="4 5">JCM 16013</strain>
    </source>
</reference>
<organism evidence="4 5">
    <name type="scientific">Catenulispora subtropica</name>
    <dbReference type="NCBI Taxonomy" id="450798"/>
    <lineage>
        <taxon>Bacteria</taxon>
        <taxon>Bacillati</taxon>
        <taxon>Actinomycetota</taxon>
        <taxon>Actinomycetes</taxon>
        <taxon>Catenulisporales</taxon>
        <taxon>Catenulisporaceae</taxon>
        <taxon>Catenulispora</taxon>
    </lineage>
</organism>
<dbReference type="Gene3D" id="3.40.50.1820">
    <property type="entry name" value="alpha/beta hydrolase"/>
    <property type="match status" value="1"/>
</dbReference>
<evidence type="ECO:0000313" key="5">
    <source>
        <dbReference type="Proteomes" id="UP001499854"/>
    </source>
</evidence>
<dbReference type="GO" id="GO:0016787">
    <property type="term" value="F:hydrolase activity"/>
    <property type="evidence" value="ECO:0007669"/>
    <property type="project" value="UniProtKB-KW"/>
</dbReference>
<protein>
    <submittedName>
        <fullName evidence="4">Alpha/beta fold hydrolase</fullName>
    </submittedName>
</protein>
<accession>A0ABN2SB56</accession>
<dbReference type="PANTHER" id="PTHR11487:SF0">
    <property type="entry name" value="S-ACYL FATTY ACID SYNTHASE THIOESTERASE, MEDIUM CHAIN"/>
    <property type="match status" value="1"/>
</dbReference>
<dbReference type="RefSeq" id="WP_344659705.1">
    <property type="nucleotide sequence ID" value="NZ_BAAAQM010000031.1"/>
</dbReference>
<dbReference type="Pfam" id="PF00975">
    <property type="entry name" value="Thioesterase"/>
    <property type="match status" value="1"/>
</dbReference>
<dbReference type="Proteomes" id="UP001499854">
    <property type="component" value="Unassembled WGS sequence"/>
</dbReference>
<dbReference type="EMBL" id="BAAAQM010000031">
    <property type="protein sequence ID" value="GAA1983336.1"/>
    <property type="molecule type" value="Genomic_DNA"/>
</dbReference>
<gene>
    <name evidence="4" type="ORF">GCM10009838_51310</name>
</gene>
<sequence length="258" mass="26764">MGSPSSAAPLLVPQSSPSGATAVDFVAFPAAGTGASGFRDWRETLPADWRFTVVNLPGREAGYGEPFATDMAALADDVAAELRAARAAAPDAPLVLFGHSMGGLLAFLVAHRLPVDGLVVAACAPPGIRRFELGAEPPSDEALRGDVAEALAAAGVSALFDEAGEGLLDEMVDLAVPVLRADIELLTTFRAPGTPLNCRVLALYGKDDPLAPAPWTSETTAPADRSFLDGGHFFVQLCPADVVAELQRWLAPVPEGVR</sequence>
<keyword evidence="2 4" id="KW-0378">Hydrolase</keyword>
<comment type="caution">
    <text evidence="4">The sequence shown here is derived from an EMBL/GenBank/DDBJ whole genome shotgun (WGS) entry which is preliminary data.</text>
</comment>
<dbReference type="SMART" id="SM00824">
    <property type="entry name" value="PKS_TE"/>
    <property type="match status" value="1"/>
</dbReference>
<keyword evidence="5" id="KW-1185">Reference proteome</keyword>
<feature type="domain" description="Thioesterase TesA-like" evidence="3">
    <location>
        <begin position="26"/>
        <end position="250"/>
    </location>
</feature>
<dbReference type="InterPro" id="IPR001031">
    <property type="entry name" value="Thioesterase"/>
</dbReference>
<comment type="similarity">
    <text evidence="1">Belongs to the thioesterase family.</text>
</comment>
<dbReference type="InterPro" id="IPR029058">
    <property type="entry name" value="AB_hydrolase_fold"/>
</dbReference>
<evidence type="ECO:0000313" key="4">
    <source>
        <dbReference type="EMBL" id="GAA1983336.1"/>
    </source>
</evidence>
<evidence type="ECO:0000256" key="2">
    <source>
        <dbReference type="ARBA" id="ARBA00022801"/>
    </source>
</evidence>
<dbReference type="PANTHER" id="PTHR11487">
    <property type="entry name" value="THIOESTERASE"/>
    <property type="match status" value="1"/>
</dbReference>
<proteinExistence type="inferred from homology"/>
<evidence type="ECO:0000259" key="3">
    <source>
        <dbReference type="SMART" id="SM00824"/>
    </source>
</evidence>
<evidence type="ECO:0000256" key="1">
    <source>
        <dbReference type="ARBA" id="ARBA00007169"/>
    </source>
</evidence>
<name>A0ABN2SB56_9ACTN</name>
<dbReference type="InterPro" id="IPR020802">
    <property type="entry name" value="TesA-like"/>
</dbReference>
<dbReference type="InterPro" id="IPR012223">
    <property type="entry name" value="TEII"/>
</dbReference>